<accession>A0A084WTL3</accession>
<protein>
    <submittedName>
        <fullName evidence="2 3">Uncharacterized protein</fullName>
    </submittedName>
</protein>
<gene>
    <name evidence="2" type="ORF">ZHAS_00021790</name>
</gene>
<dbReference type="EMBL" id="KE525420">
    <property type="protein sequence ID" value="KFB53557.1"/>
    <property type="molecule type" value="Genomic_DNA"/>
</dbReference>
<evidence type="ECO:0000313" key="2">
    <source>
        <dbReference type="EMBL" id="KFB53557.1"/>
    </source>
</evidence>
<reference evidence="2 4" key="1">
    <citation type="journal article" date="2014" name="BMC Genomics">
        <title>Genome sequence of Anopheles sinensis provides insight into genetics basis of mosquito competence for malaria parasites.</title>
        <authorList>
            <person name="Zhou D."/>
            <person name="Zhang D."/>
            <person name="Ding G."/>
            <person name="Shi L."/>
            <person name="Hou Q."/>
            <person name="Ye Y."/>
            <person name="Xu Y."/>
            <person name="Zhou H."/>
            <person name="Xiong C."/>
            <person name="Li S."/>
            <person name="Yu J."/>
            <person name="Hong S."/>
            <person name="Yu X."/>
            <person name="Zou P."/>
            <person name="Chen C."/>
            <person name="Chang X."/>
            <person name="Wang W."/>
            <person name="Lv Y."/>
            <person name="Sun Y."/>
            <person name="Ma L."/>
            <person name="Shen B."/>
            <person name="Zhu C."/>
        </authorList>
    </citation>
    <scope>NUCLEOTIDE SEQUENCE [LARGE SCALE GENOMIC DNA]</scope>
</reference>
<reference evidence="3" key="2">
    <citation type="submission" date="2020-05" db="UniProtKB">
        <authorList>
            <consortium name="EnsemblMetazoa"/>
        </authorList>
    </citation>
    <scope>IDENTIFICATION</scope>
</reference>
<evidence type="ECO:0000313" key="4">
    <source>
        <dbReference type="Proteomes" id="UP000030765"/>
    </source>
</evidence>
<name>A0A084WTL3_ANOSI</name>
<proteinExistence type="predicted"/>
<dbReference type="EMBL" id="ATLV01026900">
    <property type="status" value="NOT_ANNOTATED_CDS"/>
    <property type="molecule type" value="Genomic_DNA"/>
</dbReference>
<feature type="region of interest" description="Disordered" evidence="1">
    <location>
        <begin position="1"/>
        <end position="37"/>
    </location>
</feature>
<dbReference type="VEuPathDB" id="VectorBase:ASIC021790"/>
<dbReference type="EnsemblMetazoa" id="ASIC021790-RA">
    <property type="protein sequence ID" value="ASIC021790-PA"/>
    <property type="gene ID" value="ASIC021790"/>
</dbReference>
<organism evidence="2">
    <name type="scientific">Anopheles sinensis</name>
    <name type="common">Mosquito</name>
    <dbReference type="NCBI Taxonomy" id="74873"/>
    <lineage>
        <taxon>Eukaryota</taxon>
        <taxon>Metazoa</taxon>
        <taxon>Ecdysozoa</taxon>
        <taxon>Arthropoda</taxon>
        <taxon>Hexapoda</taxon>
        <taxon>Insecta</taxon>
        <taxon>Pterygota</taxon>
        <taxon>Neoptera</taxon>
        <taxon>Endopterygota</taxon>
        <taxon>Diptera</taxon>
        <taxon>Nematocera</taxon>
        <taxon>Culicoidea</taxon>
        <taxon>Culicidae</taxon>
        <taxon>Anophelinae</taxon>
        <taxon>Anopheles</taxon>
    </lineage>
</organism>
<dbReference type="AlphaFoldDB" id="A0A084WTL3"/>
<sequence length="69" mass="7602">MAQLPETVIERDRVRKAQKPSCEQRRNPSPSSSTSSCREGIIVEALSLKRCGLLLIGSFPNACVPKMET</sequence>
<keyword evidence="4" id="KW-1185">Reference proteome</keyword>
<evidence type="ECO:0000256" key="1">
    <source>
        <dbReference type="SAM" id="MobiDB-lite"/>
    </source>
</evidence>
<dbReference type="Proteomes" id="UP000030765">
    <property type="component" value="Unassembled WGS sequence"/>
</dbReference>
<evidence type="ECO:0000313" key="3">
    <source>
        <dbReference type="EnsemblMetazoa" id="ASIC021790-PA"/>
    </source>
</evidence>